<dbReference type="RefSeq" id="XP_028488893.1">
    <property type="nucleotide sequence ID" value="XM_028625760.1"/>
</dbReference>
<accession>A0A443I578</accession>
<dbReference type="VEuPathDB" id="FungiDB:C8Q69DRAFT_17010"/>
<dbReference type="Proteomes" id="UP000283841">
    <property type="component" value="Unassembled WGS sequence"/>
</dbReference>
<reference evidence="1 2" key="1">
    <citation type="journal article" date="2018" name="Front. Microbiol.">
        <title>Genomic and genetic insights into a cosmopolitan fungus, Paecilomyces variotii (Eurotiales).</title>
        <authorList>
            <person name="Urquhart A.S."/>
            <person name="Mondo S.J."/>
            <person name="Makela M.R."/>
            <person name="Hane J.K."/>
            <person name="Wiebenga A."/>
            <person name="He G."/>
            <person name="Mihaltcheva S."/>
            <person name="Pangilinan J."/>
            <person name="Lipzen A."/>
            <person name="Barry K."/>
            <person name="de Vries R.P."/>
            <person name="Grigoriev I.V."/>
            <person name="Idnurm A."/>
        </authorList>
    </citation>
    <scope>NUCLEOTIDE SEQUENCE [LARGE SCALE GENOMIC DNA]</scope>
    <source>
        <strain evidence="1 2">CBS 101075</strain>
    </source>
</reference>
<organism evidence="1 2">
    <name type="scientific">Byssochlamys spectabilis</name>
    <name type="common">Paecilomyces variotii</name>
    <dbReference type="NCBI Taxonomy" id="264951"/>
    <lineage>
        <taxon>Eukaryota</taxon>
        <taxon>Fungi</taxon>
        <taxon>Dikarya</taxon>
        <taxon>Ascomycota</taxon>
        <taxon>Pezizomycotina</taxon>
        <taxon>Eurotiomycetes</taxon>
        <taxon>Eurotiomycetidae</taxon>
        <taxon>Eurotiales</taxon>
        <taxon>Thermoascaceae</taxon>
        <taxon>Paecilomyces</taxon>
    </lineage>
</organism>
<keyword evidence="2" id="KW-1185">Reference proteome</keyword>
<proteinExistence type="predicted"/>
<dbReference type="EMBL" id="RCNU01000001">
    <property type="protein sequence ID" value="RWQ99248.1"/>
    <property type="molecule type" value="Genomic_DNA"/>
</dbReference>
<comment type="caution">
    <text evidence="1">The sequence shown here is derived from an EMBL/GenBank/DDBJ whole genome shotgun (WGS) entry which is preliminary data.</text>
</comment>
<sequence>MDYHGTIIQSSGICKYAIALNLVSALRKSMKLSKSPKEKMLLYSARVSHPKLPRGSNSPRPRHLFPPDRHATCSNHFTLSVLEKSLFTVNRDDQHGPRSRWPATRPVSLESFARTSLRFDPCRPLSVLVGICPDDTANHTKFLILGDLLGALRGFCIWYGVQSFYLVTIQYTITAKRRKGKKKGSF</sequence>
<gene>
    <name evidence="1" type="ORF">C8Q69DRAFT_17010</name>
</gene>
<evidence type="ECO:0000313" key="2">
    <source>
        <dbReference type="Proteomes" id="UP000283841"/>
    </source>
</evidence>
<name>A0A443I578_BYSSP</name>
<dbReference type="AlphaFoldDB" id="A0A443I578"/>
<dbReference type="GeneID" id="39595037"/>
<evidence type="ECO:0000313" key="1">
    <source>
        <dbReference type="EMBL" id="RWQ99248.1"/>
    </source>
</evidence>
<protein>
    <submittedName>
        <fullName evidence="1">Uncharacterized protein</fullName>
    </submittedName>
</protein>